<proteinExistence type="predicted"/>
<reference evidence="2" key="1">
    <citation type="submission" date="2017-02" db="UniProtKB">
        <authorList>
            <consortium name="WormBaseParasite"/>
        </authorList>
    </citation>
    <scope>IDENTIFICATION</scope>
</reference>
<dbReference type="Proteomes" id="UP000036681">
    <property type="component" value="Unplaced"/>
</dbReference>
<dbReference type="AlphaFoldDB" id="A0A0M3HGJ3"/>
<sequence>MVDQRFLKWLVHIDSRKLSVCASSLLHNDAVSKVGHENESHLVLDRPNQARLKDRRKPRANFFSASLEAIMPPPTVHIHTTLNTC</sequence>
<protein>
    <submittedName>
        <fullName evidence="2">Uncharacterized protein</fullName>
    </submittedName>
</protein>
<evidence type="ECO:0000313" key="1">
    <source>
        <dbReference type="Proteomes" id="UP000036681"/>
    </source>
</evidence>
<accession>A0A0M3HGJ3</accession>
<dbReference type="WBParaSite" id="ALUE_0000063801-mRNA-1">
    <property type="protein sequence ID" value="ALUE_0000063801-mRNA-1"/>
    <property type="gene ID" value="ALUE_0000063801"/>
</dbReference>
<name>A0A0M3HGJ3_ASCLU</name>
<evidence type="ECO:0000313" key="2">
    <source>
        <dbReference type="WBParaSite" id="ALUE_0000063801-mRNA-1"/>
    </source>
</evidence>
<keyword evidence="1" id="KW-1185">Reference proteome</keyword>
<organism evidence="1 2">
    <name type="scientific">Ascaris lumbricoides</name>
    <name type="common">Giant roundworm</name>
    <dbReference type="NCBI Taxonomy" id="6252"/>
    <lineage>
        <taxon>Eukaryota</taxon>
        <taxon>Metazoa</taxon>
        <taxon>Ecdysozoa</taxon>
        <taxon>Nematoda</taxon>
        <taxon>Chromadorea</taxon>
        <taxon>Rhabditida</taxon>
        <taxon>Spirurina</taxon>
        <taxon>Ascaridomorpha</taxon>
        <taxon>Ascaridoidea</taxon>
        <taxon>Ascarididae</taxon>
        <taxon>Ascaris</taxon>
    </lineage>
</organism>